<dbReference type="PANTHER" id="PTHR47816">
    <property type="entry name" value="RIBOSOMAL RNA SMALL SUBUNIT METHYLTRANSFERASE C"/>
    <property type="match status" value="1"/>
</dbReference>
<dbReference type="EMBL" id="CP095073">
    <property type="protein sequence ID" value="UOQ44628.1"/>
    <property type="molecule type" value="Genomic_DNA"/>
</dbReference>
<gene>
    <name evidence="4" type="ORF">MUN89_01190</name>
</gene>
<dbReference type="PANTHER" id="PTHR47816:SF4">
    <property type="entry name" value="RIBOSOMAL RNA SMALL SUBUNIT METHYLTRANSFERASE C"/>
    <property type="match status" value="1"/>
</dbReference>
<dbReference type="Gene3D" id="3.40.50.150">
    <property type="entry name" value="Vaccinia Virus protein VP39"/>
    <property type="match status" value="1"/>
</dbReference>
<dbReference type="InterPro" id="IPR046977">
    <property type="entry name" value="RsmC/RlmG"/>
</dbReference>
<keyword evidence="2" id="KW-0808">Transferase</keyword>
<evidence type="ECO:0000259" key="3">
    <source>
        <dbReference type="Pfam" id="PF05175"/>
    </source>
</evidence>
<evidence type="ECO:0000313" key="4">
    <source>
        <dbReference type="EMBL" id="UOQ44628.1"/>
    </source>
</evidence>
<dbReference type="GO" id="GO:0008168">
    <property type="term" value="F:methyltransferase activity"/>
    <property type="evidence" value="ECO:0007669"/>
    <property type="project" value="UniProtKB-KW"/>
</dbReference>
<name>A0ABY4EL89_9BACI</name>
<organism evidence="4 5">
    <name type="scientific">Halobacillus salinarum</name>
    <dbReference type="NCBI Taxonomy" id="2932257"/>
    <lineage>
        <taxon>Bacteria</taxon>
        <taxon>Bacillati</taxon>
        <taxon>Bacillota</taxon>
        <taxon>Bacilli</taxon>
        <taxon>Bacillales</taxon>
        <taxon>Bacillaceae</taxon>
        <taxon>Halobacillus</taxon>
    </lineage>
</organism>
<dbReference type="RefSeq" id="WP_244710735.1">
    <property type="nucleotide sequence ID" value="NZ_CP095073.1"/>
</dbReference>
<keyword evidence="1 4" id="KW-0489">Methyltransferase</keyword>
<proteinExistence type="predicted"/>
<evidence type="ECO:0000313" key="5">
    <source>
        <dbReference type="Proteomes" id="UP000831787"/>
    </source>
</evidence>
<evidence type="ECO:0000256" key="1">
    <source>
        <dbReference type="ARBA" id="ARBA00022603"/>
    </source>
</evidence>
<sequence length="201" mass="22538">MSEHYYSKKTEAKSEQRSWPFTLRGNEFTFTTDHAVFSKKEVDYGSRLLIDSFTEPAVTGELLDLGCGYGPIGLALAAAFPERQVQMVDVNERALELARHNALQNSITNVRINESDRFQAIEDRVFAAIVTNPPIRAGKQVVHAMFTEAKSHLIEGGEIWVVIQKKQGAPSAKKKLEEVYGECEVIAKEKGYYILKAKTID</sequence>
<dbReference type="InterPro" id="IPR007848">
    <property type="entry name" value="Small_mtfrase_dom"/>
</dbReference>
<reference evidence="4 5" key="1">
    <citation type="submission" date="2022-04" db="EMBL/GenBank/DDBJ databases">
        <title>Halobacillus sp. isolated from saltern.</title>
        <authorList>
            <person name="Won M."/>
            <person name="Lee C.-M."/>
            <person name="Woen H.-Y."/>
            <person name="Kwon S.-W."/>
        </authorList>
    </citation>
    <scope>NUCLEOTIDE SEQUENCE [LARGE SCALE GENOMIC DNA]</scope>
    <source>
        <strain evidence="4 5">SSBR10-3</strain>
    </source>
</reference>
<feature type="domain" description="Methyltransferase small" evidence="3">
    <location>
        <begin position="27"/>
        <end position="196"/>
    </location>
</feature>
<dbReference type="Pfam" id="PF05175">
    <property type="entry name" value="MTS"/>
    <property type="match status" value="1"/>
</dbReference>
<dbReference type="GO" id="GO:0032259">
    <property type="term" value="P:methylation"/>
    <property type="evidence" value="ECO:0007669"/>
    <property type="project" value="UniProtKB-KW"/>
</dbReference>
<dbReference type="CDD" id="cd02440">
    <property type="entry name" value="AdoMet_MTases"/>
    <property type="match status" value="1"/>
</dbReference>
<dbReference type="Proteomes" id="UP000831787">
    <property type="component" value="Chromosome"/>
</dbReference>
<accession>A0ABY4EL89</accession>
<dbReference type="SUPFAM" id="SSF53335">
    <property type="entry name" value="S-adenosyl-L-methionine-dependent methyltransferases"/>
    <property type="match status" value="1"/>
</dbReference>
<evidence type="ECO:0000256" key="2">
    <source>
        <dbReference type="ARBA" id="ARBA00022679"/>
    </source>
</evidence>
<protein>
    <submittedName>
        <fullName evidence="4">Class I SAM-dependent methyltransferase</fullName>
    </submittedName>
</protein>
<keyword evidence="5" id="KW-1185">Reference proteome</keyword>
<dbReference type="InterPro" id="IPR029063">
    <property type="entry name" value="SAM-dependent_MTases_sf"/>
</dbReference>